<gene>
    <name evidence="6" type="ORF">TCNE_LOCUS9062</name>
</gene>
<dbReference type="GO" id="GO:0005634">
    <property type="term" value="C:nucleus"/>
    <property type="evidence" value="ECO:0007669"/>
    <property type="project" value="TreeGrafter"/>
</dbReference>
<dbReference type="Gene3D" id="2.170.270.10">
    <property type="entry name" value="SET domain"/>
    <property type="match status" value="2"/>
</dbReference>
<dbReference type="GO" id="GO:0042826">
    <property type="term" value="F:histone deacetylase binding"/>
    <property type="evidence" value="ECO:0007669"/>
    <property type="project" value="TreeGrafter"/>
</dbReference>
<dbReference type="SMART" id="SM00028">
    <property type="entry name" value="TPR"/>
    <property type="match status" value="4"/>
</dbReference>
<dbReference type="PANTHER" id="PTHR46165">
    <property type="entry name" value="SET AND MYND DOMAIN-CONTAINING PROTEIN 4"/>
    <property type="match status" value="1"/>
</dbReference>
<evidence type="ECO:0000313" key="8">
    <source>
        <dbReference type="WBParaSite" id="TCNE_0000906201-mRNA-1"/>
    </source>
</evidence>
<evidence type="ECO:0000256" key="2">
    <source>
        <dbReference type="ARBA" id="ARBA00022679"/>
    </source>
</evidence>
<dbReference type="Gene3D" id="1.25.40.10">
    <property type="entry name" value="Tetratricopeptide repeat domain"/>
    <property type="match status" value="2"/>
</dbReference>
<dbReference type="SUPFAM" id="SSF48452">
    <property type="entry name" value="TPR-like"/>
    <property type="match status" value="2"/>
</dbReference>
<reference evidence="8" key="1">
    <citation type="submission" date="2016-06" db="UniProtKB">
        <authorList>
            <consortium name="WormBaseParasite"/>
        </authorList>
    </citation>
    <scope>IDENTIFICATION</scope>
</reference>
<feature type="compositionally biased region" description="Basic and acidic residues" evidence="4">
    <location>
        <begin position="80"/>
        <end position="105"/>
    </location>
</feature>
<dbReference type="PANTHER" id="PTHR46165:SF2">
    <property type="entry name" value="SET AND MYND DOMAIN-CONTAINING PROTEIN 4"/>
    <property type="match status" value="1"/>
</dbReference>
<keyword evidence="7" id="KW-1185">Reference proteome</keyword>
<dbReference type="CDD" id="cd20071">
    <property type="entry name" value="SET_SMYD"/>
    <property type="match status" value="1"/>
</dbReference>
<sequence>METARERAIDCELCEGERLSALNAEDWSAGEKAEIWNDGIGSEKGCYKMNSEEQNEKRGHRSNSVAVSEGTRPDGEDELKEEKEQPREEQEDSLAEHEKMQSREKSLKHRAKGNEYFAQENWKGAVEEYTKALDLCPLVYKVERPTKEIRMVSVVFRAALYDRRSECYMKLSLWKEAVDDCTQFLEIDGRCATIRKRRAVCYASLTASAFEAFEKYRMEAVKKPVETYTKELHKIRIGSTETEDCVMKMVHLKDSMISEDLRKTGNEFYRCGKLEKSLRMYFEALDTAPQGDLTYYLAMKNIATVLMKIGFHKEALKHLRRLLISAEKFSTNKVDGKLFRERIKKCEETPEVKLYVPPEQTLYKGANSICAQLSSAVRIAYNETRERHLVAAERIPEGAVVVKEVPLVMASLNCVTTCKYCSRLLPLSYLPCEDCTARFCDEVCRSKGALIHALDHRYGYGCGLKKVGMCELIAKAIYEFSNQEMEACIASECSYFVYFTDSRCQTRLPRCCYYNTTAFANYPLTRVMSECDVCRPSDEYCNRRIRPSSYFGLLVPTFFAEMPDRRDVSRPFVGSSFAAIMLLKDHPFDDSSGIVHRFVDDICQVMHSKFTDMAPLKCRDFVATVTNELLKRIPKNANCVHRNPQAISNPLTFFRTSHFSLYHHSFIKTKTAYLKEIFLDSQVASFLVESSAVPFVRETYRSRVVQLLARCPADLRETFVGIALLPIASIANHSCVPNLYHSFSDVGNLCFVVRTTREIRAGEELLCSYGLFAGYHTYQQRKSSLMQRFGFVCECEVCRHHGDHEIDKRIISRMCYRCRGVFS</sequence>
<keyword evidence="3" id="KW-0949">S-adenosyl-L-methionine</keyword>
<reference evidence="6 7" key="2">
    <citation type="submission" date="2018-11" db="EMBL/GenBank/DDBJ databases">
        <authorList>
            <consortium name="Pathogen Informatics"/>
        </authorList>
    </citation>
    <scope>NUCLEOTIDE SEQUENCE [LARGE SCALE GENOMIC DNA]</scope>
</reference>
<dbReference type="WBParaSite" id="TCNE_0000906201-mRNA-1">
    <property type="protein sequence ID" value="TCNE_0000906201-mRNA-1"/>
    <property type="gene ID" value="TCNE_0000906201"/>
</dbReference>
<dbReference type="InterPro" id="IPR001214">
    <property type="entry name" value="SET_dom"/>
</dbReference>
<feature type="domain" description="SET" evidence="5">
    <location>
        <begin position="375"/>
        <end position="770"/>
    </location>
</feature>
<dbReference type="EMBL" id="UYWY01020066">
    <property type="protein sequence ID" value="VDM40383.1"/>
    <property type="molecule type" value="Genomic_DNA"/>
</dbReference>
<protein>
    <submittedName>
        <fullName evidence="8">SET domain-containing protein</fullName>
    </submittedName>
</protein>
<evidence type="ECO:0000256" key="3">
    <source>
        <dbReference type="ARBA" id="ARBA00022691"/>
    </source>
</evidence>
<dbReference type="InterPro" id="IPR046341">
    <property type="entry name" value="SET_dom_sf"/>
</dbReference>
<dbReference type="GO" id="GO:0005737">
    <property type="term" value="C:cytoplasm"/>
    <property type="evidence" value="ECO:0007669"/>
    <property type="project" value="TreeGrafter"/>
</dbReference>
<proteinExistence type="predicted"/>
<evidence type="ECO:0000259" key="5">
    <source>
        <dbReference type="PROSITE" id="PS50280"/>
    </source>
</evidence>
<accession>A0A183UKP2</accession>
<dbReference type="Proteomes" id="UP000050794">
    <property type="component" value="Unassembled WGS sequence"/>
</dbReference>
<dbReference type="SUPFAM" id="SSF82199">
    <property type="entry name" value="SET domain"/>
    <property type="match status" value="1"/>
</dbReference>
<evidence type="ECO:0000313" key="7">
    <source>
        <dbReference type="Proteomes" id="UP000050794"/>
    </source>
</evidence>
<dbReference type="GO" id="GO:0008168">
    <property type="term" value="F:methyltransferase activity"/>
    <property type="evidence" value="ECO:0007669"/>
    <property type="project" value="UniProtKB-KW"/>
</dbReference>
<dbReference type="InterPro" id="IPR019734">
    <property type="entry name" value="TPR_rpt"/>
</dbReference>
<keyword evidence="1" id="KW-0489">Methyltransferase</keyword>
<evidence type="ECO:0000313" key="6">
    <source>
        <dbReference type="EMBL" id="VDM40383.1"/>
    </source>
</evidence>
<dbReference type="Pfam" id="PF00856">
    <property type="entry name" value="SET"/>
    <property type="match status" value="1"/>
</dbReference>
<dbReference type="Gene3D" id="6.10.140.2220">
    <property type="match status" value="1"/>
</dbReference>
<dbReference type="PROSITE" id="PS50280">
    <property type="entry name" value="SET"/>
    <property type="match status" value="1"/>
</dbReference>
<dbReference type="InterPro" id="IPR011990">
    <property type="entry name" value="TPR-like_helical_dom_sf"/>
</dbReference>
<dbReference type="AlphaFoldDB" id="A0A183UKP2"/>
<evidence type="ECO:0000256" key="1">
    <source>
        <dbReference type="ARBA" id="ARBA00022603"/>
    </source>
</evidence>
<keyword evidence="2" id="KW-0808">Transferase</keyword>
<name>A0A183UKP2_TOXCA</name>
<dbReference type="InterPro" id="IPR052097">
    <property type="entry name" value="SET-MYND_domain_protein"/>
</dbReference>
<dbReference type="GO" id="GO:0032259">
    <property type="term" value="P:methylation"/>
    <property type="evidence" value="ECO:0007669"/>
    <property type="project" value="UniProtKB-KW"/>
</dbReference>
<organism evidence="7 8">
    <name type="scientific">Toxocara canis</name>
    <name type="common">Canine roundworm</name>
    <dbReference type="NCBI Taxonomy" id="6265"/>
    <lineage>
        <taxon>Eukaryota</taxon>
        <taxon>Metazoa</taxon>
        <taxon>Ecdysozoa</taxon>
        <taxon>Nematoda</taxon>
        <taxon>Chromadorea</taxon>
        <taxon>Rhabditida</taxon>
        <taxon>Spirurina</taxon>
        <taxon>Ascaridomorpha</taxon>
        <taxon>Ascaridoidea</taxon>
        <taxon>Toxocaridae</taxon>
        <taxon>Toxocara</taxon>
    </lineage>
</organism>
<feature type="region of interest" description="Disordered" evidence="4">
    <location>
        <begin position="40"/>
        <end position="107"/>
    </location>
</feature>
<evidence type="ECO:0000256" key="4">
    <source>
        <dbReference type="SAM" id="MobiDB-lite"/>
    </source>
</evidence>